<keyword evidence="3" id="KW-1185">Reference proteome</keyword>
<dbReference type="Proteomes" id="UP000296049">
    <property type="component" value="Unassembled WGS sequence"/>
</dbReference>
<name>R0LWT1_ANAPL</name>
<gene>
    <name evidence="2" type="ORF">Anapl_13866</name>
</gene>
<evidence type="ECO:0000256" key="1">
    <source>
        <dbReference type="SAM" id="MobiDB-lite"/>
    </source>
</evidence>
<dbReference type="EMBL" id="KB742735">
    <property type="protein sequence ID" value="EOB04923.1"/>
    <property type="molecule type" value="Genomic_DNA"/>
</dbReference>
<accession>R0LWT1</accession>
<protein>
    <submittedName>
        <fullName evidence="2">Uncharacterized protein</fullName>
    </submittedName>
</protein>
<sequence>MLTESENRDSRKVMMPTSSLLYGQLAVPYTFCNKGLQCESYKTLVHLEVLCLPHPALVLGIRISVGHAEEVCVEDERAAEWAVKENYALIIEKRTGLSLGSQSAGSHLGTAAIWSTRHLQSPTGEGAELLQPPPPPHWPPTHSPSLDLLPSTEKAIGECVATIPSSAKTPNSKTGLLGSCWMASLGSATATCMLPARAALVVMPVGQPQHPSALAHQSTIDLKILEIINALWLLLETSGGVAICWVLQYPAPPTSFLQDCAFRLQREGRLQVTFRTTPANTGVGKENKGKKANPKASSLHKQQEETEAGLFNDSVSPPATPGLPSPQLVVASCCRPWHGSPEGHLGGHAQAIEGRGFQAMPKLIFLPSSKFMYPVGHLLLPKAKRSWLAAALYGKPQKIGSSCCPEEKGGRKNTLQCRLIAHQKKCLYFRQALKKLQQYTKSSGRFCSPKHLDKTYTSTEHRTVVRPAPALGCGPLLQAVPSVPLSHHL</sequence>
<evidence type="ECO:0000313" key="2">
    <source>
        <dbReference type="EMBL" id="EOB04923.1"/>
    </source>
</evidence>
<proteinExistence type="predicted"/>
<organism evidence="2 3">
    <name type="scientific">Anas platyrhynchos</name>
    <name type="common">Mallard</name>
    <name type="synonym">Anas boschas</name>
    <dbReference type="NCBI Taxonomy" id="8839"/>
    <lineage>
        <taxon>Eukaryota</taxon>
        <taxon>Metazoa</taxon>
        <taxon>Chordata</taxon>
        <taxon>Craniata</taxon>
        <taxon>Vertebrata</taxon>
        <taxon>Euteleostomi</taxon>
        <taxon>Archelosauria</taxon>
        <taxon>Archosauria</taxon>
        <taxon>Dinosauria</taxon>
        <taxon>Saurischia</taxon>
        <taxon>Theropoda</taxon>
        <taxon>Coelurosauria</taxon>
        <taxon>Aves</taxon>
        <taxon>Neognathae</taxon>
        <taxon>Galloanserae</taxon>
        <taxon>Anseriformes</taxon>
        <taxon>Anatidae</taxon>
        <taxon>Anatinae</taxon>
        <taxon>Anas</taxon>
    </lineage>
</organism>
<dbReference type="AlphaFoldDB" id="R0LWT1"/>
<evidence type="ECO:0000313" key="3">
    <source>
        <dbReference type="Proteomes" id="UP000296049"/>
    </source>
</evidence>
<feature type="region of interest" description="Disordered" evidence="1">
    <location>
        <begin position="278"/>
        <end position="312"/>
    </location>
</feature>
<reference evidence="3" key="1">
    <citation type="journal article" date="2013" name="Nat. Genet.">
        <title>The duck genome and transcriptome provide insight into an avian influenza virus reservoir species.</title>
        <authorList>
            <person name="Huang Y."/>
            <person name="Li Y."/>
            <person name="Burt D.W."/>
            <person name="Chen H."/>
            <person name="Zhang Y."/>
            <person name="Qian W."/>
            <person name="Kim H."/>
            <person name="Gan S."/>
            <person name="Zhao Y."/>
            <person name="Li J."/>
            <person name="Yi K."/>
            <person name="Feng H."/>
            <person name="Zhu P."/>
            <person name="Li B."/>
            <person name="Liu Q."/>
            <person name="Fairley S."/>
            <person name="Magor K.E."/>
            <person name="Du Z."/>
            <person name="Hu X."/>
            <person name="Goodman L."/>
            <person name="Tafer H."/>
            <person name="Vignal A."/>
            <person name="Lee T."/>
            <person name="Kim K.W."/>
            <person name="Sheng Z."/>
            <person name="An Y."/>
            <person name="Searle S."/>
            <person name="Herrero J."/>
            <person name="Groenen M.A."/>
            <person name="Crooijmans R.P."/>
            <person name="Faraut T."/>
            <person name="Cai Q."/>
            <person name="Webster R.G."/>
            <person name="Aldridge J.R."/>
            <person name="Warren W.C."/>
            <person name="Bartschat S."/>
            <person name="Kehr S."/>
            <person name="Marz M."/>
            <person name="Stadler P.F."/>
            <person name="Smith J."/>
            <person name="Kraus R.H."/>
            <person name="Zhao Y."/>
            <person name="Ren L."/>
            <person name="Fei J."/>
            <person name="Morisson M."/>
            <person name="Kaiser P."/>
            <person name="Griffin D.K."/>
            <person name="Rao M."/>
            <person name="Pitel F."/>
            <person name="Wang J."/>
            <person name="Li N."/>
        </authorList>
    </citation>
    <scope>NUCLEOTIDE SEQUENCE [LARGE SCALE GENOMIC DNA]</scope>
</reference>